<name>B6XF93_9GAMM</name>
<dbReference type="RefSeq" id="WP_006658969.1">
    <property type="nucleotide sequence ID" value="NZ_ABXW01000046.1"/>
</dbReference>
<evidence type="ECO:0000313" key="1">
    <source>
        <dbReference type="EMBL" id="EEB46181.1"/>
    </source>
</evidence>
<dbReference type="GeneID" id="59227150"/>
<protein>
    <submittedName>
        <fullName evidence="1">Uncharacterized protein</fullName>
    </submittedName>
</protein>
<dbReference type="EMBL" id="ABXW01000046">
    <property type="protein sequence ID" value="EEB46181.1"/>
    <property type="molecule type" value="Genomic_DNA"/>
</dbReference>
<evidence type="ECO:0000313" key="2">
    <source>
        <dbReference type="Proteomes" id="UP000003729"/>
    </source>
</evidence>
<dbReference type="AlphaFoldDB" id="B6XF93"/>
<organism evidence="1 2">
    <name type="scientific">Providencia alcalifaciens DSM 30120</name>
    <dbReference type="NCBI Taxonomy" id="520999"/>
    <lineage>
        <taxon>Bacteria</taxon>
        <taxon>Pseudomonadati</taxon>
        <taxon>Pseudomonadota</taxon>
        <taxon>Gammaproteobacteria</taxon>
        <taxon>Enterobacterales</taxon>
        <taxon>Morganellaceae</taxon>
        <taxon>Providencia</taxon>
    </lineage>
</organism>
<reference evidence="1 2" key="1">
    <citation type="submission" date="2008-10" db="EMBL/GenBank/DDBJ databases">
        <title>Draft genome sequence of Providencia alcalifaciens (DSM 30120).</title>
        <authorList>
            <person name="Sudarsanam P."/>
            <person name="Ley R."/>
            <person name="Guruge J."/>
            <person name="Turnbaugh P.J."/>
            <person name="Mahowald M."/>
            <person name="Liep D."/>
            <person name="Gordon J."/>
        </authorList>
    </citation>
    <scope>NUCLEOTIDE SEQUENCE [LARGE SCALE GENOMIC DNA]</scope>
    <source>
        <strain evidence="1 2">DSM 30120</strain>
    </source>
</reference>
<gene>
    <name evidence="1" type="ORF">PROVALCAL_02025</name>
</gene>
<dbReference type="Proteomes" id="UP000003729">
    <property type="component" value="Unassembled WGS sequence"/>
</dbReference>
<reference evidence="1 2" key="2">
    <citation type="submission" date="2008-10" db="EMBL/GenBank/DDBJ databases">
        <authorList>
            <person name="Fulton L."/>
            <person name="Clifton S."/>
            <person name="Fulton B."/>
            <person name="Xu J."/>
            <person name="Minx P."/>
            <person name="Pepin K.H."/>
            <person name="Johnson M."/>
            <person name="Bhonagiri V."/>
            <person name="Nash W.E."/>
            <person name="Mardis E.R."/>
            <person name="Wilson R.K."/>
        </authorList>
    </citation>
    <scope>NUCLEOTIDE SEQUENCE [LARGE SCALE GENOMIC DNA]</scope>
    <source>
        <strain evidence="1 2">DSM 30120</strain>
    </source>
</reference>
<accession>B6XF93</accession>
<proteinExistence type="predicted"/>
<dbReference type="eggNOG" id="ENOG5031J73">
    <property type="taxonomic scope" value="Bacteria"/>
</dbReference>
<comment type="caution">
    <text evidence="1">The sequence shown here is derived from an EMBL/GenBank/DDBJ whole genome shotgun (WGS) entry which is preliminary data.</text>
</comment>
<sequence>MSIDMLRAELMSLKELVSAQSSEITLMKMQIADMQKAATCEQSDIPNRGHPNQNQVVC</sequence>